<evidence type="ECO:0008006" key="3">
    <source>
        <dbReference type="Google" id="ProtNLM"/>
    </source>
</evidence>
<comment type="caution">
    <text evidence="1">The sequence shown here is derived from an EMBL/GenBank/DDBJ whole genome shotgun (WGS) entry which is preliminary data.</text>
</comment>
<dbReference type="Proteomes" id="UP001157915">
    <property type="component" value="Unassembled WGS sequence"/>
</dbReference>
<gene>
    <name evidence="1" type="ORF">SAMN06265367_10847</name>
</gene>
<name>A0ABY1PER0_9BACT</name>
<dbReference type="EMBL" id="FXUA01000008">
    <property type="protein sequence ID" value="SMP32565.1"/>
    <property type="molecule type" value="Genomic_DNA"/>
</dbReference>
<proteinExistence type="predicted"/>
<organism evidence="1 2">
    <name type="scientific">Algoriphagus winogradskyi</name>
    <dbReference type="NCBI Taxonomy" id="237017"/>
    <lineage>
        <taxon>Bacteria</taxon>
        <taxon>Pseudomonadati</taxon>
        <taxon>Bacteroidota</taxon>
        <taxon>Cytophagia</taxon>
        <taxon>Cytophagales</taxon>
        <taxon>Cyclobacteriaceae</taxon>
        <taxon>Algoriphagus</taxon>
    </lineage>
</organism>
<keyword evidence="2" id="KW-1185">Reference proteome</keyword>
<accession>A0ABY1PER0</accession>
<protein>
    <recommendedName>
        <fullName evidence="3">Sensor of ECF-type sigma factor</fullName>
    </recommendedName>
</protein>
<sequence length="174" mass="20562">MIVSVPKTILRGMINHPENLPLKIKNKHMKNFIIIVLMFFLAVGSTYGQRQGERYDREKLEAARVAFITTRLDLKPEQAQKFWPIYNVFNESREKSLREMSELGKTRDTDLSEADAKARLARKFEIERKMIVDEEKFVKDLSNVITYNQIIQLNGLSREFARHIYQRQKNDDKK</sequence>
<reference evidence="1 2" key="1">
    <citation type="submission" date="2017-05" db="EMBL/GenBank/DDBJ databases">
        <authorList>
            <person name="Varghese N."/>
            <person name="Submissions S."/>
        </authorList>
    </citation>
    <scope>NUCLEOTIDE SEQUENCE [LARGE SCALE GENOMIC DNA]</scope>
    <source>
        <strain evidence="1 2">DSM 15360</strain>
    </source>
</reference>
<evidence type="ECO:0000313" key="1">
    <source>
        <dbReference type="EMBL" id="SMP32565.1"/>
    </source>
</evidence>
<evidence type="ECO:0000313" key="2">
    <source>
        <dbReference type="Proteomes" id="UP001157915"/>
    </source>
</evidence>